<dbReference type="EMBL" id="FNFO01000010">
    <property type="protein sequence ID" value="SDM12521.1"/>
    <property type="molecule type" value="Genomic_DNA"/>
</dbReference>
<dbReference type="Proteomes" id="UP000198510">
    <property type="component" value="Unassembled WGS sequence"/>
</dbReference>
<gene>
    <name evidence="1" type="ORF">SAMN05421823_110239</name>
</gene>
<accession>A0A1G9QNV6</accession>
<protein>
    <submittedName>
        <fullName evidence="1">Uncharacterized protein</fullName>
    </submittedName>
</protein>
<organism evidence="1 2">
    <name type="scientific">Catalinimonas alkaloidigena</name>
    <dbReference type="NCBI Taxonomy" id="1075417"/>
    <lineage>
        <taxon>Bacteria</taxon>
        <taxon>Pseudomonadati</taxon>
        <taxon>Bacteroidota</taxon>
        <taxon>Cytophagia</taxon>
        <taxon>Cytophagales</taxon>
        <taxon>Catalimonadaceae</taxon>
        <taxon>Catalinimonas</taxon>
    </lineage>
</organism>
<sequence>MNLIHFIFDIYVQAGNQKVDLMQQLNGRHTRPSQLAKTKLRLARYEAIAEQSYYIFRSLEVIKETSEKALKNTFYDDYFDELGPLPDPHELIFSLLTCDEIVNITRLSPELREYIECYPSVCLEEKMRDPSEYPTRHDPHAQYLTDLENSFIVHSYEVLTDRIRQIAQERGDLNEIVYIIEHGQCY</sequence>
<name>A0A1G9QNV6_9BACT</name>
<reference evidence="1 2" key="1">
    <citation type="submission" date="2016-10" db="EMBL/GenBank/DDBJ databases">
        <authorList>
            <person name="de Groot N.N."/>
        </authorList>
    </citation>
    <scope>NUCLEOTIDE SEQUENCE [LARGE SCALE GENOMIC DNA]</scope>
    <source>
        <strain evidence="1 2">DSM 25186</strain>
    </source>
</reference>
<dbReference type="AlphaFoldDB" id="A0A1G9QNV6"/>
<proteinExistence type="predicted"/>
<evidence type="ECO:0000313" key="2">
    <source>
        <dbReference type="Proteomes" id="UP000198510"/>
    </source>
</evidence>
<evidence type="ECO:0000313" key="1">
    <source>
        <dbReference type="EMBL" id="SDM12521.1"/>
    </source>
</evidence>
<keyword evidence="2" id="KW-1185">Reference proteome</keyword>
<dbReference type="RefSeq" id="WP_089686360.1">
    <property type="nucleotide sequence ID" value="NZ_FNFO01000010.1"/>
</dbReference>